<feature type="region of interest" description="Disordered" evidence="4">
    <location>
        <begin position="410"/>
        <end position="508"/>
    </location>
</feature>
<feature type="coiled-coil region" evidence="3">
    <location>
        <begin position="190"/>
        <end position="224"/>
    </location>
</feature>
<dbReference type="Proteomes" id="UP000186922">
    <property type="component" value="Unassembled WGS sequence"/>
</dbReference>
<feature type="region of interest" description="Disordered" evidence="4">
    <location>
        <begin position="1"/>
        <end position="36"/>
    </location>
</feature>
<reference evidence="6 7" key="1">
    <citation type="journal article" date="2016" name="Nat. Commun.">
        <title>Extremotolerant tardigrade genome and improved radiotolerance of human cultured cells by tardigrade-unique protein.</title>
        <authorList>
            <person name="Hashimoto T."/>
            <person name="Horikawa D.D."/>
            <person name="Saito Y."/>
            <person name="Kuwahara H."/>
            <person name="Kozuka-Hata H."/>
            <person name="Shin-I T."/>
            <person name="Minakuchi Y."/>
            <person name="Ohishi K."/>
            <person name="Motoyama A."/>
            <person name="Aizu T."/>
            <person name="Enomoto A."/>
            <person name="Kondo K."/>
            <person name="Tanaka S."/>
            <person name="Hara Y."/>
            <person name="Koshikawa S."/>
            <person name="Sagara H."/>
            <person name="Miura T."/>
            <person name="Yokobori S."/>
            <person name="Miyagawa K."/>
            <person name="Suzuki Y."/>
            <person name="Kubo T."/>
            <person name="Oyama M."/>
            <person name="Kohara Y."/>
            <person name="Fujiyama A."/>
            <person name="Arakawa K."/>
            <person name="Katayama T."/>
            <person name="Toyoda A."/>
            <person name="Kunieda T."/>
        </authorList>
    </citation>
    <scope>NUCLEOTIDE SEQUENCE [LARGE SCALE GENOMIC DNA]</scope>
    <source>
        <strain evidence="6 7">YOKOZUNA-1</strain>
    </source>
</reference>
<feature type="compositionally biased region" description="Polar residues" evidence="4">
    <location>
        <begin position="335"/>
        <end position="345"/>
    </location>
</feature>
<proteinExistence type="inferred from homology"/>
<feature type="region of interest" description="Disordered" evidence="4">
    <location>
        <begin position="306"/>
        <end position="356"/>
    </location>
</feature>
<evidence type="ECO:0000259" key="5">
    <source>
        <dbReference type="Pfam" id="PF15619"/>
    </source>
</evidence>
<evidence type="ECO:0000256" key="1">
    <source>
        <dbReference type="ARBA" id="ARBA00010229"/>
    </source>
</evidence>
<comment type="similarity">
    <text evidence="1">Belongs to the LCA5 family.</text>
</comment>
<feature type="compositionally biased region" description="Polar residues" evidence="4">
    <location>
        <begin position="431"/>
        <end position="440"/>
    </location>
</feature>
<organism evidence="6 7">
    <name type="scientific">Ramazzottius varieornatus</name>
    <name type="common">Water bear</name>
    <name type="synonym">Tardigrade</name>
    <dbReference type="NCBI Taxonomy" id="947166"/>
    <lineage>
        <taxon>Eukaryota</taxon>
        <taxon>Metazoa</taxon>
        <taxon>Ecdysozoa</taxon>
        <taxon>Tardigrada</taxon>
        <taxon>Eutardigrada</taxon>
        <taxon>Parachela</taxon>
        <taxon>Hypsibioidea</taxon>
        <taxon>Ramazzottiidae</taxon>
        <taxon>Ramazzottius</taxon>
    </lineage>
</organism>
<feature type="compositionally biased region" description="Basic and acidic residues" evidence="4">
    <location>
        <begin position="415"/>
        <end position="429"/>
    </location>
</feature>
<keyword evidence="7" id="KW-1185">Reference proteome</keyword>
<accession>A0A1D1W8Y2</accession>
<feature type="compositionally biased region" description="Basic and acidic residues" evidence="4">
    <location>
        <begin position="1"/>
        <end position="10"/>
    </location>
</feature>
<dbReference type="PANTHER" id="PTHR16650">
    <property type="entry name" value="C21ORF13-RELATED"/>
    <property type="match status" value="1"/>
</dbReference>
<feature type="compositionally biased region" description="Low complexity" evidence="4">
    <location>
        <begin position="318"/>
        <end position="334"/>
    </location>
</feature>
<feature type="compositionally biased region" description="Polar residues" evidence="4">
    <location>
        <begin position="484"/>
        <end position="508"/>
    </location>
</feature>
<feature type="domain" description="Lebercilin" evidence="5">
    <location>
        <begin position="115"/>
        <end position="305"/>
    </location>
</feature>
<dbReference type="Pfam" id="PF15619">
    <property type="entry name" value="Lebercilin"/>
    <property type="match status" value="1"/>
</dbReference>
<dbReference type="GO" id="GO:0042073">
    <property type="term" value="P:intraciliary transport"/>
    <property type="evidence" value="ECO:0007669"/>
    <property type="project" value="TreeGrafter"/>
</dbReference>
<dbReference type="GO" id="GO:0005930">
    <property type="term" value="C:axoneme"/>
    <property type="evidence" value="ECO:0007669"/>
    <property type="project" value="TreeGrafter"/>
</dbReference>
<evidence type="ECO:0000256" key="3">
    <source>
        <dbReference type="SAM" id="Coils"/>
    </source>
</evidence>
<dbReference type="InterPro" id="IPR026188">
    <property type="entry name" value="Lebercilin-like"/>
</dbReference>
<dbReference type="PANTHER" id="PTHR16650:SF6">
    <property type="entry name" value="GH21622P"/>
    <property type="match status" value="1"/>
</dbReference>
<dbReference type="STRING" id="947166.A0A1D1W8Y2"/>
<keyword evidence="2 3" id="KW-0175">Coiled coil</keyword>
<dbReference type="AlphaFoldDB" id="A0A1D1W8Y2"/>
<evidence type="ECO:0000313" key="7">
    <source>
        <dbReference type="Proteomes" id="UP000186922"/>
    </source>
</evidence>
<gene>
    <name evidence="6" type="primary">RvY_19299-1</name>
    <name evidence="6" type="synonym">RvY_19299.1</name>
    <name evidence="6" type="ORF">RvY_19299</name>
</gene>
<dbReference type="EMBL" id="BDGG01000029">
    <property type="protein sequence ID" value="GAV09820.1"/>
    <property type="molecule type" value="Genomic_DNA"/>
</dbReference>
<comment type="caution">
    <text evidence="6">The sequence shown here is derived from an EMBL/GenBank/DDBJ whole genome shotgun (WGS) entry which is preliminary data.</text>
</comment>
<protein>
    <recommendedName>
        <fullName evidence="5">Lebercilin domain-containing protein</fullName>
    </recommendedName>
</protein>
<name>A0A1D1W8Y2_RAMVA</name>
<evidence type="ECO:0000256" key="2">
    <source>
        <dbReference type="ARBA" id="ARBA00023054"/>
    </source>
</evidence>
<dbReference type="InterPro" id="IPR028933">
    <property type="entry name" value="Lebercilin_dom"/>
</dbReference>
<sequence length="524" mass="59040">MNGHDHGRYDEDFDESLQMMPPDPPTNLTAAKRRPPQPTIAELQHRLNQTYVTGNHFRKSVSGTVVNGRTSATFSNSDKKSSASTFNSSIRLPTISSAYGRNFTKIMSRSSTNQVAEKILSAKAKRVGDLENERNLLRTQVENLKREVRTLNQMYRVQGKALGQYEGDGDRFPSLLQKSEEDGRITREHLRQARHKYAQLREQHRALESTLQSVEKERDQLRGIANDQDLFSGKTLKEERDAMTKQVCELEDKLQESEKRVASLQKSQKRERQFSDSRLKDLNTKYEELLAENTELKANLKRIETRPGHHARARSQGPSSAVSSAAPSRKPSVVTNQALSSNFTKPETHSEVNINAKPSFIRQFHDVTSTDVADREAYNTSENTKKRASVVVVADVESVAEKYLNARQTRTSPDLLRDHDERVLSEDRPSASPNTESPPNDQEVYPANSKPADDEQASKKTVLKNSLLDKIRSLNVEKQARGSGYSTNDDQISDKIPNTTSRGNSLSQTVLSDDEIEEVEVFNS</sequence>
<evidence type="ECO:0000313" key="6">
    <source>
        <dbReference type="EMBL" id="GAV09820.1"/>
    </source>
</evidence>
<evidence type="ECO:0000256" key="4">
    <source>
        <dbReference type="SAM" id="MobiDB-lite"/>
    </source>
</evidence>
<dbReference type="OrthoDB" id="2123794at2759"/>
<feature type="region of interest" description="Disordered" evidence="4">
    <location>
        <begin position="254"/>
        <end position="276"/>
    </location>
</feature>
<feature type="coiled-coil region" evidence="3">
    <location>
        <begin position="127"/>
        <end position="154"/>
    </location>
</feature>